<name>A0A6J5G1T3_9BURK</name>
<keyword evidence="3" id="KW-1185">Reference proteome</keyword>
<accession>A0A6J5G1T3</accession>
<protein>
    <submittedName>
        <fullName evidence="2">Uncharacterized protein</fullName>
    </submittedName>
</protein>
<organism evidence="2 3">
    <name type="scientific">Paraburkholderia fynbosensis</name>
    <dbReference type="NCBI Taxonomy" id="1200993"/>
    <lineage>
        <taxon>Bacteria</taxon>
        <taxon>Pseudomonadati</taxon>
        <taxon>Pseudomonadota</taxon>
        <taxon>Betaproteobacteria</taxon>
        <taxon>Burkholderiales</taxon>
        <taxon>Burkholderiaceae</taxon>
        <taxon>Paraburkholderia</taxon>
    </lineage>
</organism>
<proteinExistence type="predicted"/>
<dbReference type="EMBL" id="CADIKI010000006">
    <property type="protein sequence ID" value="CAB3789223.1"/>
    <property type="molecule type" value="Genomic_DNA"/>
</dbReference>
<dbReference type="SUPFAM" id="SSF52518">
    <property type="entry name" value="Thiamin diphosphate-binding fold (THDP-binding)"/>
    <property type="match status" value="1"/>
</dbReference>
<dbReference type="AlphaFoldDB" id="A0A6J5G1T3"/>
<evidence type="ECO:0000256" key="1">
    <source>
        <dbReference type="SAM" id="MobiDB-lite"/>
    </source>
</evidence>
<reference evidence="2 3" key="1">
    <citation type="submission" date="2020-04" db="EMBL/GenBank/DDBJ databases">
        <authorList>
            <person name="De Canck E."/>
        </authorList>
    </citation>
    <scope>NUCLEOTIDE SEQUENCE [LARGE SCALE GENOMIC DNA]</scope>
    <source>
        <strain evidence="2 3">LMG 27177</strain>
    </source>
</reference>
<dbReference type="InterPro" id="IPR029061">
    <property type="entry name" value="THDP-binding"/>
</dbReference>
<evidence type="ECO:0000313" key="2">
    <source>
        <dbReference type="EMBL" id="CAB3789223.1"/>
    </source>
</evidence>
<feature type="region of interest" description="Disordered" evidence="1">
    <location>
        <begin position="1"/>
        <end position="31"/>
    </location>
</feature>
<sequence length="94" mass="10067">MSAGVSSLNPMVGSTTADDTHRQKTRNAGVIAGGHRFADMLGGQGEEVRDPAQIAGAWQRAREANHRTGRSAVVNVWVAPREHAPGTKNQSMYK</sequence>
<dbReference type="RefSeq" id="WP_425497408.1">
    <property type="nucleotide sequence ID" value="NZ_CADIKI010000006.1"/>
</dbReference>
<evidence type="ECO:0000313" key="3">
    <source>
        <dbReference type="Proteomes" id="UP000494252"/>
    </source>
</evidence>
<dbReference type="Proteomes" id="UP000494252">
    <property type="component" value="Unassembled WGS sequence"/>
</dbReference>
<feature type="compositionally biased region" description="Polar residues" evidence="1">
    <location>
        <begin position="1"/>
        <end position="17"/>
    </location>
</feature>
<dbReference type="Gene3D" id="3.40.50.970">
    <property type="match status" value="1"/>
</dbReference>
<gene>
    <name evidence="2" type="ORF">LMG27177_02609</name>
</gene>